<evidence type="ECO:0000313" key="7">
    <source>
        <dbReference type="EMBL" id="RXK42150.1"/>
    </source>
</evidence>
<feature type="domain" description="PIG-P" evidence="6">
    <location>
        <begin position="37"/>
        <end position="160"/>
    </location>
</feature>
<dbReference type="InParanoid" id="A0A4Q1BVK4"/>
<dbReference type="GO" id="GO:0006506">
    <property type="term" value="P:GPI anchor biosynthetic process"/>
    <property type="evidence" value="ECO:0007669"/>
    <property type="project" value="TreeGrafter"/>
</dbReference>
<dbReference type="OrthoDB" id="690928at2759"/>
<dbReference type="STRING" id="5217.A0A4Q1BVK4"/>
<sequence length="176" mass="19859">MSTLIPELTSPLSPISPWPPPDQPSISNHQSTLPSSTEIYALIAVLGTYILFGLYLSWAFLPVNWLEKIGWSWFPSQEWAIVVPCWMMLCVLLTYWSYAALMAYNTPPFDSLRSFTALENVTILTTDPFAKIPPKSSSPEDSFAEEAVDLPIDLVNRILYPPRPRPTTSRSSTKHR</sequence>
<evidence type="ECO:0000256" key="4">
    <source>
        <dbReference type="ARBA" id="ARBA00023136"/>
    </source>
</evidence>
<dbReference type="InterPro" id="IPR013717">
    <property type="entry name" value="PIG-P"/>
</dbReference>
<evidence type="ECO:0000256" key="2">
    <source>
        <dbReference type="ARBA" id="ARBA00022692"/>
    </source>
</evidence>
<feature type="transmembrane region" description="Helical" evidence="5">
    <location>
        <begin position="39"/>
        <end position="61"/>
    </location>
</feature>
<dbReference type="Pfam" id="PF08510">
    <property type="entry name" value="PIG-P"/>
    <property type="match status" value="1"/>
</dbReference>
<feature type="transmembrane region" description="Helical" evidence="5">
    <location>
        <begin position="81"/>
        <end position="104"/>
    </location>
</feature>
<dbReference type="EMBL" id="SDIL01000003">
    <property type="protein sequence ID" value="RXK42150.1"/>
    <property type="molecule type" value="Genomic_DNA"/>
</dbReference>
<evidence type="ECO:0000256" key="1">
    <source>
        <dbReference type="ARBA" id="ARBA00004141"/>
    </source>
</evidence>
<organism evidence="7 8">
    <name type="scientific">Tremella mesenterica</name>
    <name type="common">Jelly fungus</name>
    <dbReference type="NCBI Taxonomy" id="5217"/>
    <lineage>
        <taxon>Eukaryota</taxon>
        <taxon>Fungi</taxon>
        <taxon>Dikarya</taxon>
        <taxon>Basidiomycota</taxon>
        <taxon>Agaricomycotina</taxon>
        <taxon>Tremellomycetes</taxon>
        <taxon>Tremellales</taxon>
        <taxon>Tremellaceae</taxon>
        <taxon>Tremella</taxon>
    </lineage>
</organism>
<dbReference type="VEuPathDB" id="FungiDB:TREMEDRAFT_23916"/>
<evidence type="ECO:0000259" key="6">
    <source>
        <dbReference type="Pfam" id="PF08510"/>
    </source>
</evidence>
<proteinExistence type="predicted"/>
<dbReference type="Proteomes" id="UP000289152">
    <property type="component" value="Unassembled WGS sequence"/>
</dbReference>
<evidence type="ECO:0000256" key="5">
    <source>
        <dbReference type="SAM" id="Phobius"/>
    </source>
</evidence>
<evidence type="ECO:0000313" key="8">
    <source>
        <dbReference type="Proteomes" id="UP000289152"/>
    </source>
</evidence>
<accession>A0A4Q1BVK4</accession>
<keyword evidence="2 5" id="KW-0812">Transmembrane</keyword>
<dbReference type="InterPro" id="IPR052263">
    <property type="entry name" value="GPI_Anchor_Biosynth"/>
</dbReference>
<keyword evidence="8" id="KW-1185">Reference proteome</keyword>
<comment type="subcellular location">
    <subcellularLocation>
        <location evidence="1">Membrane</location>
        <topology evidence="1">Multi-pass membrane protein</topology>
    </subcellularLocation>
</comment>
<dbReference type="GO" id="GO:0005783">
    <property type="term" value="C:endoplasmic reticulum"/>
    <property type="evidence" value="ECO:0007669"/>
    <property type="project" value="TreeGrafter"/>
</dbReference>
<keyword evidence="4 5" id="KW-0472">Membrane</keyword>
<protein>
    <recommendedName>
        <fullName evidence="6">PIG-P domain-containing protein</fullName>
    </recommendedName>
</protein>
<dbReference type="PANTHER" id="PTHR46346">
    <property type="entry name" value="PHOSPHATIDYLINOSITOL N-ACETYLGLUCOSAMINYLTRANSFERASE SUBUNIT P"/>
    <property type="match status" value="1"/>
</dbReference>
<dbReference type="AlphaFoldDB" id="A0A4Q1BVK4"/>
<comment type="caution">
    <text evidence="7">The sequence shown here is derived from an EMBL/GenBank/DDBJ whole genome shotgun (WGS) entry which is preliminary data.</text>
</comment>
<gene>
    <name evidence="7" type="ORF">M231_00507</name>
</gene>
<reference evidence="7 8" key="1">
    <citation type="submission" date="2016-06" db="EMBL/GenBank/DDBJ databases">
        <title>Evolution of pathogenesis and genome organization in the Tremellales.</title>
        <authorList>
            <person name="Cuomo C."/>
            <person name="Litvintseva A."/>
            <person name="Heitman J."/>
            <person name="Chen Y."/>
            <person name="Sun S."/>
            <person name="Springer D."/>
            <person name="Dromer F."/>
            <person name="Young S."/>
            <person name="Zeng Q."/>
            <person name="Chapman S."/>
            <person name="Gujja S."/>
            <person name="Saif S."/>
            <person name="Birren B."/>
        </authorList>
    </citation>
    <scope>NUCLEOTIDE SEQUENCE [LARGE SCALE GENOMIC DNA]</scope>
    <source>
        <strain evidence="7 8">ATCC 28783</strain>
    </source>
</reference>
<keyword evidence="3 5" id="KW-1133">Transmembrane helix</keyword>
<name>A0A4Q1BVK4_TREME</name>
<dbReference type="PANTHER" id="PTHR46346:SF1">
    <property type="entry name" value="PHOSPHATIDYLINOSITOL N-ACETYLGLUCOSAMINYLTRANSFERASE SUBUNIT P"/>
    <property type="match status" value="1"/>
</dbReference>
<evidence type="ECO:0000256" key="3">
    <source>
        <dbReference type="ARBA" id="ARBA00022989"/>
    </source>
</evidence>
<dbReference type="GO" id="GO:0016020">
    <property type="term" value="C:membrane"/>
    <property type="evidence" value="ECO:0007669"/>
    <property type="project" value="UniProtKB-SubCell"/>
</dbReference>